<dbReference type="InterPro" id="IPR049311">
    <property type="entry name" value="GIY_YIG_cat"/>
</dbReference>
<reference evidence="3" key="1">
    <citation type="submission" date="2007-10" db="EMBL/GenBank/DDBJ databases">
        <title>Complete genome of Alkaliphilus oremlandii OhILAs.</title>
        <authorList>
            <person name="Copeland A."/>
            <person name="Lucas S."/>
            <person name="Lapidus A."/>
            <person name="Barry K."/>
            <person name="Detter J.C."/>
            <person name="Glavina del Rio T."/>
            <person name="Hammon N."/>
            <person name="Israni S."/>
            <person name="Dalin E."/>
            <person name="Tice H."/>
            <person name="Pitluck S."/>
            <person name="Chain P."/>
            <person name="Malfatti S."/>
            <person name="Shin M."/>
            <person name="Vergez L."/>
            <person name="Schmutz J."/>
            <person name="Larimer F."/>
            <person name="Land M."/>
            <person name="Hauser L."/>
            <person name="Kyrpides N."/>
            <person name="Mikhailova N."/>
            <person name="Stolz J.F."/>
            <person name="Dawson A."/>
            <person name="Fisher E."/>
            <person name="Crable B."/>
            <person name="Perera E."/>
            <person name="Lisak J."/>
            <person name="Ranganathan M."/>
            <person name="Basu P."/>
            <person name="Richardson P."/>
        </authorList>
    </citation>
    <scope>NUCLEOTIDE SEQUENCE [LARGE SCALE GENOMIC DNA]</scope>
    <source>
        <strain evidence="3">OhILAs</strain>
    </source>
</reference>
<dbReference type="EMBL" id="CP000853">
    <property type="protein sequence ID" value="ABW19530.1"/>
    <property type="molecule type" value="Genomic_DNA"/>
</dbReference>
<dbReference type="AlphaFoldDB" id="A8MI98"/>
<proteinExistence type="predicted"/>
<dbReference type="HOGENOM" id="CLU_1465314_0_0_9"/>
<evidence type="ECO:0000259" key="1">
    <source>
        <dbReference type="Pfam" id="PF20815"/>
    </source>
</evidence>
<dbReference type="Pfam" id="PF20815">
    <property type="entry name" value="GIY_YIG_2"/>
    <property type="match status" value="1"/>
</dbReference>
<dbReference type="RefSeq" id="WP_012159840.1">
    <property type="nucleotide sequence ID" value="NC_009922.1"/>
</dbReference>
<organism evidence="2 3">
    <name type="scientific">Alkaliphilus oremlandii (strain OhILAs)</name>
    <name type="common">Clostridium oremlandii (strain OhILAs)</name>
    <dbReference type="NCBI Taxonomy" id="350688"/>
    <lineage>
        <taxon>Bacteria</taxon>
        <taxon>Bacillati</taxon>
        <taxon>Bacillota</taxon>
        <taxon>Clostridia</taxon>
        <taxon>Peptostreptococcales</taxon>
        <taxon>Natronincolaceae</taxon>
        <taxon>Alkaliphilus</taxon>
    </lineage>
</organism>
<feature type="domain" description="GIY-YIG catalytic" evidence="1">
    <location>
        <begin position="33"/>
        <end position="169"/>
    </location>
</feature>
<gene>
    <name evidence="2" type="ordered locus">Clos_1993</name>
</gene>
<dbReference type="Proteomes" id="UP000000269">
    <property type="component" value="Chromosome"/>
</dbReference>
<evidence type="ECO:0000313" key="2">
    <source>
        <dbReference type="EMBL" id="ABW19530.1"/>
    </source>
</evidence>
<accession>A8MI98</accession>
<name>A8MI98_ALKOO</name>
<dbReference type="KEGG" id="aoe:Clos_1993"/>
<keyword evidence="3" id="KW-1185">Reference proteome</keyword>
<sequence length="184" mass="21437">MSELEEINQKLLEPDRFIPAEKIDEMTLPEETGIYCIKVIDMKNSGFEGEIQSIFLERNNPILYIGKSDKSTLKKRLCQELRAKEHGTFFRSLGTVLGYLPPKGSLKNTKRKSNYKFNKSDEVSIINWINKHLEVSWIQIPKDIGKIEKELIELRTPLFNIVNNPSRVQLLKDMRTYCREFANS</sequence>
<dbReference type="OrthoDB" id="5071506at2"/>
<protein>
    <recommendedName>
        <fullName evidence="1">GIY-YIG catalytic domain-containing protein</fullName>
    </recommendedName>
</protein>
<evidence type="ECO:0000313" key="3">
    <source>
        <dbReference type="Proteomes" id="UP000000269"/>
    </source>
</evidence>